<feature type="compositionally biased region" description="Polar residues" evidence="9">
    <location>
        <begin position="657"/>
        <end position="679"/>
    </location>
</feature>
<protein>
    <recommendedName>
        <fullName evidence="10">C2H2-type domain-containing protein</fullName>
    </recommendedName>
</protein>
<dbReference type="SUPFAM" id="SSF57667">
    <property type="entry name" value="beta-beta-alpha zinc fingers"/>
    <property type="match status" value="1"/>
</dbReference>
<comment type="caution">
    <text evidence="11">The sequence shown here is derived from an EMBL/GenBank/DDBJ whole genome shotgun (WGS) entry which is preliminary data.</text>
</comment>
<comment type="subcellular location">
    <subcellularLocation>
        <location evidence="1">Nucleus</location>
    </subcellularLocation>
</comment>
<keyword evidence="7" id="KW-0539">Nucleus</keyword>
<evidence type="ECO:0000256" key="3">
    <source>
        <dbReference type="ARBA" id="ARBA00022737"/>
    </source>
</evidence>
<dbReference type="PANTHER" id="PTHR24399:SF31">
    <property type="entry name" value="ZINC FINGER PROTEIN PLAGL1"/>
    <property type="match status" value="1"/>
</dbReference>
<feature type="compositionally biased region" description="Basic and acidic residues" evidence="9">
    <location>
        <begin position="939"/>
        <end position="965"/>
    </location>
</feature>
<accession>A0A4Z1FJ18</accession>
<feature type="region of interest" description="Disordered" evidence="9">
    <location>
        <begin position="508"/>
        <end position="561"/>
    </location>
</feature>
<feature type="region of interest" description="Disordered" evidence="9">
    <location>
        <begin position="863"/>
        <end position="970"/>
    </location>
</feature>
<dbReference type="GO" id="GO:0001228">
    <property type="term" value="F:DNA-binding transcription activator activity, RNA polymerase II-specific"/>
    <property type="evidence" value="ECO:0007669"/>
    <property type="project" value="TreeGrafter"/>
</dbReference>
<evidence type="ECO:0000256" key="8">
    <source>
        <dbReference type="PROSITE-ProRule" id="PRU00042"/>
    </source>
</evidence>
<dbReference type="InterPro" id="IPR013087">
    <property type="entry name" value="Znf_C2H2_type"/>
</dbReference>
<dbReference type="GO" id="GO:0002682">
    <property type="term" value="P:regulation of immune system process"/>
    <property type="evidence" value="ECO:0007669"/>
    <property type="project" value="TreeGrafter"/>
</dbReference>
<evidence type="ECO:0000256" key="7">
    <source>
        <dbReference type="ARBA" id="ARBA00023242"/>
    </source>
</evidence>
<dbReference type="GO" id="GO:0008270">
    <property type="term" value="F:zinc ion binding"/>
    <property type="evidence" value="ECO:0007669"/>
    <property type="project" value="UniProtKB-KW"/>
</dbReference>
<proteinExistence type="predicted"/>
<evidence type="ECO:0000256" key="9">
    <source>
        <dbReference type="SAM" id="MobiDB-lite"/>
    </source>
</evidence>
<dbReference type="GO" id="GO:0001227">
    <property type="term" value="F:DNA-binding transcription repressor activity, RNA polymerase II-specific"/>
    <property type="evidence" value="ECO:0007669"/>
    <property type="project" value="TreeGrafter"/>
</dbReference>
<dbReference type="InterPro" id="IPR036236">
    <property type="entry name" value="Znf_C2H2_sf"/>
</dbReference>
<keyword evidence="6" id="KW-0804">Transcription</keyword>
<dbReference type="SMART" id="SM00355">
    <property type="entry name" value="ZnF_C2H2"/>
    <property type="match status" value="5"/>
</dbReference>
<dbReference type="GO" id="GO:0001817">
    <property type="term" value="P:regulation of cytokine production"/>
    <property type="evidence" value="ECO:0007669"/>
    <property type="project" value="TreeGrafter"/>
</dbReference>
<reference evidence="11 12" key="1">
    <citation type="submission" date="2017-12" db="EMBL/GenBank/DDBJ databases">
        <title>Comparative genomics of Botrytis spp.</title>
        <authorList>
            <person name="Valero-Jimenez C.A."/>
            <person name="Tapia P."/>
            <person name="Veloso J."/>
            <person name="Silva-Moreno E."/>
            <person name="Staats M."/>
            <person name="Valdes J.H."/>
            <person name="Van Kan J.A.L."/>
        </authorList>
    </citation>
    <scope>NUCLEOTIDE SEQUENCE [LARGE SCALE GENOMIC DNA]</scope>
    <source>
        <strain evidence="11 12">Bp0003</strain>
    </source>
</reference>
<feature type="compositionally biased region" description="Basic and acidic residues" evidence="9">
    <location>
        <begin position="163"/>
        <end position="174"/>
    </location>
</feature>
<dbReference type="PROSITE" id="PS00028">
    <property type="entry name" value="ZINC_FINGER_C2H2_1"/>
    <property type="match status" value="2"/>
</dbReference>
<dbReference type="GO" id="GO:0005654">
    <property type="term" value="C:nucleoplasm"/>
    <property type="evidence" value="ECO:0007669"/>
    <property type="project" value="TreeGrafter"/>
</dbReference>
<dbReference type="EMBL" id="PQXI01000161">
    <property type="protein sequence ID" value="TGO22613.1"/>
    <property type="molecule type" value="Genomic_DNA"/>
</dbReference>
<evidence type="ECO:0000256" key="4">
    <source>
        <dbReference type="ARBA" id="ARBA00022833"/>
    </source>
</evidence>
<dbReference type="AlphaFoldDB" id="A0A4Z1FJ18"/>
<feature type="domain" description="C2H2-type" evidence="10">
    <location>
        <begin position="560"/>
        <end position="588"/>
    </location>
</feature>
<keyword evidence="12" id="KW-1185">Reference proteome</keyword>
<dbReference type="Gene3D" id="3.30.160.60">
    <property type="entry name" value="Classic Zinc Finger"/>
    <property type="match status" value="2"/>
</dbReference>
<feature type="compositionally biased region" description="Low complexity" evidence="9">
    <location>
        <begin position="881"/>
        <end position="898"/>
    </location>
</feature>
<keyword evidence="4" id="KW-0862">Zinc</keyword>
<feature type="compositionally biased region" description="Polar residues" evidence="9">
    <location>
        <begin position="508"/>
        <end position="548"/>
    </location>
</feature>
<keyword evidence="8" id="KW-0863">Zinc-finger</keyword>
<name>A0A4Z1FJ18_9HELO</name>
<evidence type="ECO:0000313" key="11">
    <source>
        <dbReference type="EMBL" id="TGO22613.1"/>
    </source>
</evidence>
<dbReference type="Proteomes" id="UP000297910">
    <property type="component" value="Unassembled WGS sequence"/>
</dbReference>
<gene>
    <name evidence="11" type="ORF">BPAE_0161g00180</name>
</gene>
<keyword evidence="5" id="KW-0805">Transcription regulation</keyword>
<feature type="domain" description="C2H2-type" evidence="10">
    <location>
        <begin position="585"/>
        <end position="613"/>
    </location>
</feature>
<evidence type="ECO:0000256" key="2">
    <source>
        <dbReference type="ARBA" id="ARBA00022723"/>
    </source>
</evidence>
<evidence type="ECO:0000313" key="12">
    <source>
        <dbReference type="Proteomes" id="UP000297910"/>
    </source>
</evidence>
<evidence type="ECO:0000259" key="10">
    <source>
        <dbReference type="PROSITE" id="PS50157"/>
    </source>
</evidence>
<feature type="compositionally biased region" description="Basic residues" evidence="9">
    <location>
        <begin position="929"/>
        <end position="938"/>
    </location>
</feature>
<sequence>MVKNHQSWSMEEDIELLAWIDFCKQQKVEPKEETLDFMVLSHDVPDRDFVKENLTRLWQDYDNQIDEADQILSLTDMLRKGSAYMTKLPGEMHKAIRIRADQHMSNEKSLLVTKVLKDRKEEKKTTDSSKAVPLAIGDKRGVKRSTQQDKGGEIFPLSKRARSSRDKPPSKAIEKSAASGLKRIRPPAENPIDFGTADTGGATDCNSKELVRAEPQMPQFNPTGNPANEDRLEYLQSLEDKHNREIAQIQELWQTEVETLSIKERETGKKSGIWKHKTLVLAALRDWVFDSNFPNFAPSDSRLLSNYRDVIFGIDGTERLSCLDIAAHRSIIGDKGFKEKLIPTRATQLAARLSRAIAPLFATSPHNLDDAVFHTWDEPLKVWKNRRAHLEEILQTALTLKAESVVTKCRYEFAIYAPGTTFTDGDPIGKNSGKARDGKSWIHASFHIYDAPIIHNTKGAALVVTGNFERKTVEQRSDAKYNKALVFPKRSTEGAPSRVTEVMDNLNPQSTSAVQSSKDLVTGTSRMTSGVQNETSKAVSNSARTGEITNPEESEGSPLPKCNECGEEFPASALLRRHEKNKSCTKCPDCGKRFGRVQALHKHQALEHTQYHQSNQKVSRHHQKVMAIVAKNFNPIRQNPEHDSRSQLIKVPRVGSTVRTHTTSTDSQQGTSEYGNTEDSQADEKPECRRCKRLFYSTTLLNRHIEMNVCSLDCLECHKSFSSVRERYRHQSDEHPKFWEVVETDSWAAIELQTQHNDHLEEKVLNTKLSLTSSGNTEKVSPQQEIEKSPVEEWGTLRCGNCGSNFTRKGNLKQHQRAGVCDTECKQCNTNFDTVEERRMHQRITYHPRKRLDEAPLIDSAIMEPETPPASPTNHRKQNCSTLTRTPSSSSSAQSLDTNGRRRYKKLPRRQTEDSDADDMLSPSEMVKTKRARRRRSTRSSDGRAEVRTIDSQESPVRPREKRMQPENSAEARAMSRYYVVLGVRYENISAPIELIEELI</sequence>
<dbReference type="Pfam" id="PF00096">
    <property type="entry name" value="zf-C2H2"/>
    <property type="match status" value="2"/>
</dbReference>
<organism evidence="11 12">
    <name type="scientific">Botrytis paeoniae</name>
    <dbReference type="NCBI Taxonomy" id="278948"/>
    <lineage>
        <taxon>Eukaryota</taxon>
        <taxon>Fungi</taxon>
        <taxon>Dikarya</taxon>
        <taxon>Ascomycota</taxon>
        <taxon>Pezizomycotina</taxon>
        <taxon>Leotiomycetes</taxon>
        <taxon>Helotiales</taxon>
        <taxon>Sclerotiniaceae</taxon>
        <taxon>Botrytis</taxon>
    </lineage>
</organism>
<feature type="region of interest" description="Disordered" evidence="9">
    <location>
        <begin position="634"/>
        <end position="683"/>
    </location>
</feature>
<evidence type="ECO:0000256" key="5">
    <source>
        <dbReference type="ARBA" id="ARBA00023015"/>
    </source>
</evidence>
<evidence type="ECO:0000256" key="1">
    <source>
        <dbReference type="ARBA" id="ARBA00004123"/>
    </source>
</evidence>
<dbReference type="PROSITE" id="PS50157">
    <property type="entry name" value="ZINC_FINGER_C2H2_2"/>
    <property type="match status" value="3"/>
</dbReference>
<dbReference type="GO" id="GO:0000978">
    <property type="term" value="F:RNA polymerase II cis-regulatory region sequence-specific DNA binding"/>
    <property type="evidence" value="ECO:0007669"/>
    <property type="project" value="TreeGrafter"/>
</dbReference>
<dbReference type="PANTHER" id="PTHR24399">
    <property type="entry name" value="ZINC FINGER AND BTB DOMAIN-CONTAINING"/>
    <property type="match status" value="1"/>
</dbReference>
<keyword evidence="3" id="KW-0677">Repeat</keyword>
<feature type="region of interest" description="Disordered" evidence="9">
    <location>
        <begin position="119"/>
        <end position="201"/>
    </location>
</feature>
<keyword evidence="2" id="KW-0479">Metal-binding</keyword>
<evidence type="ECO:0000256" key="6">
    <source>
        <dbReference type="ARBA" id="ARBA00023163"/>
    </source>
</evidence>
<feature type="domain" description="C2H2-type" evidence="10">
    <location>
        <begin position="797"/>
        <end position="827"/>
    </location>
</feature>